<reference evidence="1 2" key="1">
    <citation type="submission" date="2024-04" db="EMBL/GenBank/DDBJ databases">
        <title>Tritrichomonas musculus Genome.</title>
        <authorList>
            <person name="Alves-Ferreira E."/>
            <person name="Grigg M."/>
            <person name="Lorenzi H."/>
            <person name="Galac M."/>
        </authorList>
    </citation>
    <scope>NUCLEOTIDE SEQUENCE [LARGE SCALE GENOMIC DNA]</scope>
    <source>
        <strain evidence="1 2">EAF2021</strain>
    </source>
</reference>
<sequence length="100" mass="11371">MSIIKVNTSFILTVPFQSYGNDFTFIVNGQEFKTSRLISDLLSPIICDIHSNDPTFDTYTINTSYPGDFSQILKLFNFQEYSISENEVPFVLEVIETQAA</sequence>
<comment type="caution">
    <text evidence="1">The sequence shown here is derived from an EMBL/GenBank/DDBJ whole genome shotgun (WGS) entry which is preliminary data.</text>
</comment>
<evidence type="ECO:0000313" key="1">
    <source>
        <dbReference type="EMBL" id="KAK8843044.1"/>
    </source>
</evidence>
<name>A0ABR2H9Y3_9EUKA</name>
<proteinExistence type="predicted"/>
<protein>
    <recommendedName>
        <fullName evidence="3">BTB domain-containing protein</fullName>
    </recommendedName>
</protein>
<accession>A0ABR2H9Y3</accession>
<evidence type="ECO:0008006" key="3">
    <source>
        <dbReference type="Google" id="ProtNLM"/>
    </source>
</evidence>
<dbReference type="Proteomes" id="UP001470230">
    <property type="component" value="Unassembled WGS sequence"/>
</dbReference>
<dbReference type="EMBL" id="JAPFFF010000036">
    <property type="protein sequence ID" value="KAK8843044.1"/>
    <property type="molecule type" value="Genomic_DNA"/>
</dbReference>
<keyword evidence="2" id="KW-1185">Reference proteome</keyword>
<evidence type="ECO:0000313" key="2">
    <source>
        <dbReference type="Proteomes" id="UP001470230"/>
    </source>
</evidence>
<organism evidence="1 2">
    <name type="scientific">Tritrichomonas musculus</name>
    <dbReference type="NCBI Taxonomy" id="1915356"/>
    <lineage>
        <taxon>Eukaryota</taxon>
        <taxon>Metamonada</taxon>
        <taxon>Parabasalia</taxon>
        <taxon>Tritrichomonadida</taxon>
        <taxon>Tritrichomonadidae</taxon>
        <taxon>Tritrichomonas</taxon>
    </lineage>
</organism>
<gene>
    <name evidence="1" type="ORF">M9Y10_025232</name>
</gene>